<feature type="signal peptide" evidence="1">
    <location>
        <begin position="1"/>
        <end position="24"/>
    </location>
</feature>
<keyword evidence="4" id="KW-1185">Reference proteome</keyword>
<dbReference type="NCBIfam" id="NF008657">
    <property type="entry name" value="PRK11657.1"/>
    <property type="match status" value="1"/>
</dbReference>
<dbReference type="InterPro" id="IPR009094">
    <property type="entry name" value="DiS-bond_isomerase_DsbC/G_N_sf"/>
</dbReference>
<protein>
    <submittedName>
        <fullName evidence="3">Thiol:disulfide interchange protein DsbG</fullName>
    </submittedName>
</protein>
<dbReference type="Pfam" id="PF13098">
    <property type="entry name" value="Thioredoxin_2"/>
    <property type="match status" value="1"/>
</dbReference>
<evidence type="ECO:0000313" key="4">
    <source>
        <dbReference type="Proteomes" id="UP000494365"/>
    </source>
</evidence>
<dbReference type="Proteomes" id="UP000494365">
    <property type="component" value="Unassembled WGS sequence"/>
</dbReference>
<dbReference type="Gene3D" id="3.10.450.70">
    <property type="entry name" value="Disulphide bond isomerase, DsbC/G, N-terminal"/>
    <property type="match status" value="1"/>
</dbReference>
<keyword evidence="1" id="KW-0732">Signal</keyword>
<gene>
    <name evidence="3" type="primary">dsbG</name>
    <name evidence="3" type="ORF">LMG28614_04194</name>
</gene>
<evidence type="ECO:0000259" key="2">
    <source>
        <dbReference type="Pfam" id="PF13098"/>
    </source>
</evidence>
<dbReference type="Gene3D" id="3.40.30.10">
    <property type="entry name" value="Glutaredoxin"/>
    <property type="match status" value="1"/>
</dbReference>
<dbReference type="AlphaFoldDB" id="A0A6S7BLR8"/>
<dbReference type="GO" id="GO:0042597">
    <property type="term" value="C:periplasmic space"/>
    <property type="evidence" value="ECO:0007669"/>
    <property type="project" value="InterPro"/>
</dbReference>
<name>A0A6S7BLR8_9BURK</name>
<evidence type="ECO:0000313" key="3">
    <source>
        <dbReference type="EMBL" id="CAB3795531.1"/>
    </source>
</evidence>
<feature type="chain" id="PRO_5028951572" evidence="1">
    <location>
        <begin position="25"/>
        <end position="281"/>
    </location>
</feature>
<dbReference type="InterPro" id="IPR051470">
    <property type="entry name" value="Thiol:disulfide_interchange"/>
</dbReference>
<dbReference type="SUPFAM" id="SSF52833">
    <property type="entry name" value="Thioredoxin-like"/>
    <property type="match status" value="1"/>
</dbReference>
<dbReference type="EMBL" id="CADIKK010000019">
    <property type="protein sequence ID" value="CAB3795531.1"/>
    <property type="molecule type" value="Genomic_DNA"/>
</dbReference>
<sequence>MKRFAFSTAAAVLALSASSGFAQASDASTQNTDNLPKALVKALSTGMKLEKTFPAAGGLTGYIISSAPGKNMVVFSPENHQVLMVGKLVDDNGTDLSAKYLDQYGPKVDLSRFAPALESAPAIVEGAKGKAVKSTIYAFMDPNCIFCHLTWKALQPYEAAGLQVHWIPVAFQQASSTGKAAALLESNDPQAMLRHGESTYVEEKESLGIDPIPVSAVTRTKIDANFKLMADMGFSGTPTALYKDASGAYVAVQGMPKLSQLPKILNMPEQAVTDPELQRFR</sequence>
<organism evidence="3 4">
    <name type="scientific">Paraburkholderia ultramafica</name>
    <dbReference type="NCBI Taxonomy" id="1544867"/>
    <lineage>
        <taxon>Bacteria</taxon>
        <taxon>Pseudomonadati</taxon>
        <taxon>Pseudomonadota</taxon>
        <taxon>Betaproteobacteria</taxon>
        <taxon>Burkholderiales</taxon>
        <taxon>Burkholderiaceae</taxon>
        <taxon>Paraburkholderia</taxon>
    </lineage>
</organism>
<dbReference type="InterPro" id="IPR036249">
    <property type="entry name" value="Thioredoxin-like_sf"/>
</dbReference>
<evidence type="ECO:0000256" key="1">
    <source>
        <dbReference type="SAM" id="SignalP"/>
    </source>
</evidence>
<reference evidence="3 4" key="1">
    <citation type="submission" date="2020-04" db="EMBL/GenBank/DDBJ databases">
        <authorList>
            <person name="De Canck E."/>
        </authorList>
    </citation>
    <scope>NUCLEOTIDE SEQUENCE [LARGE SCALE GENOMIC DNA]</scope>
    <source>
        <strain evidence="3 4">LMG 28614</strain>
    </source>
</reference>
<dbReference type="PANTHER" id="PTHR35272:SF4">
    <property type="entry name" value="THIOL:DISULFIDE INTERCHANGE PROTEIN DSBG"/>
    <property type="match status" value="1"/>
</dbReference>
<proteinExistence type="predicted"/>
<accession>A0A6S7BLR8</accession>
<dbReference type="PANTHER" id="PTHR35272">
    <property type="entry name" value="THIOL:DISULFIDE INTERCHANGE PROTEIN DSBC-RELATED"/>
    <property type="match status" value="1"/>
</dbReference>
<dbReference type="InterPro" id="IPR012336">
    <property type="entry name" value="Thioredoxin-like_fold"/>
</dbReference>
<feature type="domain" description="Thioredoxin-like fold" evidence="2">
    <location>
        <begin position="131"/>
        <end position="253"/>
    </location>
</feature>